<dbReference type="EMBL" id="CP002632">
    <property type="protein sequence ID" value="AEB15433.1"/>
    <property type="molecule type" value="Genomic_DNA"/>
</dbReference>
<dbReference type="OrthoDB" id="370073at2"/>
<protein>
    <submittedName>
        <fullName evidence="1">Phage tail protein</fullName>
    </submittedName>
</protein>
<dbReference type="Pfam" id="PF09684">
    <property type="entry name" value="Tail_P2_I"/>
    <property type="match status" value="1"/>
</dbReference>
<name>F2NYD4_TRES6</name>
<dbReference type="eggNOG" id="COG4385">
    <property type="taxonomic scope" value="Bacteria"/>
</dbReference>
<dbReference type="RefSeq" id="WP_013702683.1">
    <property type="nucleotide sequence ID" value="NC_015386.1"/>
</dbReference>
<reference evidence="2" key="1">
    <citation type="submission" date="2011-04" db="EMBL/GenBank/DDBJ databases">
        <title>The complete genome of plasmid of Treponema succinifaciens DSM 2489.</title>
        <authorList>
            <person name="Lucas S."/>
            <person name="Copeland A."/>
            <person name="Lapidus A."/>
            <person name="Bruce D."/>
            <person name="Goodwin L."/>
            <person name="Pitluck S."/>
            <person name="Peters L."/>
            <person name="Kyrpides N."/>
            <person name="Mavromatis K."/>
            <person name="Ivanova N."/>
            <person name="Ovchinnikova G."/>
            <person name="Teshima H."/>
            <person name="Detter J.C."/>
            <person name="Tapia R."/>
            <person name="Han C."/>
            <person name="Land M."/>
            <person name="Hauser L."/>
            <person name="Markowitz V."/>
            <person name="Cheng J.-F."/>
            <person name="Hugenholtz P."/>
            <person name="Woyke T."/>
            <person name="Wu D."/>
            <person name="Gronow S."/>
            <person name="Wellnitz S."/>
            <person name="Brambilla E."/>
            <person name="Klenk H.-P."/>
            <person name="Eisen J.A."/>
        </authorList>
    </citation>
    <scope>NUCLEOTIDE SEQUENCE [LARGE SCALE GENOMIC DNA]</scope>
    <source>
        <strain evidence="2">ATCC 33096 / DSM 2489 / 6091</strain>
        <plasmid evidence="2">Plasmid pTRESU01</plasmid>
    </source>
</reference>
<dbReference type="AlphaFoldDB" id="F2NYD4"/>
<sequence>MEIKSLTEEQIKKMCVGLDVYKAKNRLQLLCPEIAQKIDIEFVESKYRRFIVTDISFTNGIVKLVATSNNPIRHLPSIYQENDFLRHYLMIFQHIMNETAISLDNLDNIFRPMETPAKFLPVLADWFGVEFDLLGDEQIARKVLQYTIPLYRYRGTKIGLKALLYLVSGIVPEIIEGELPFDALSIDGNTDISSTILNTQDGINLVSVYFPVLSEEFSPDMIKRLYKLIQNEKPIDSECYLFFKKPEVKKRKTTVITTDIVEMGEDGIEF</sequence>
<keyword evidence="1" id="KW-0614">Plasmid</keyword>
<proteinExistence type="predicted"/>
<dbReference type="NCBIfam" id="TIGR02242">
    <property type="entry name" value="tail_TIGR02242"/>
    <property type="match status" value="1"/>
</dbReference>
<dbReference type="GeneID" id="302999891"/>
<keyword evidence="2" id="KW-1185">Reference proteome</keyword>
<gene>
    <name evidence="1" type="ordered locus">Tresu_2571</name>
</gene>
<evidence type="ECO:0000313" key="1">
    <source>
        <dbReference type="EMBL" id="AEB15433.1"/>
    </source>
</evidence>
<dbReference type="InterPro" id="IPR011748">
    <property type="entry name" value="Unchr_phage_tail-like"/>
</dbReference>
<dbReference type="KEGG" id="tsu:Tresu_2571"/>
<geneLocation type="plasmid" evidence="1 2">
    <name>pTRESU01</name>
</geneLocation>
<dbReference type="HOGENOM" id="CLU_1030319_0_0_12"/>
<dbReference type="InterPro" id="IPR006521">
    <property type="entry name" value="Tail_protein_I"/>
</dbReference>
<accession>F2NYD4</accession>
<organism evidence="1 2">
    <name type="scientific">Treponema succinifaciens (strain ATCC 33096 / DSM 2489 / 6091)</name>
    <dbReference type="NCBI Taxonomy" id="869209"/>
    <lineage>
        <taxon>Bacteria</taxon>
        <taxon>Pseudomonadati</taxon>
        <taxon>Spirochaetota</taxon>
        <taxon>Spirochaetia</taxon>
        <taxon>Spirochaetales</taxon>
        <taxon>Treponemataceae</taxon>
        <taxon>Treponema</taxon>
    </lineage>
</organism>
<evidence type="ECO:0000313" key="2">
    <source>
        <dbReference type="Proteomes" id="UP000006852"/>
    </source>
</evidence>
<dbReference type="Proteomes" id="UP000006852">
    <property type="component" value="Plasmid pTRESU01"/>
</dbReference>